<dbReference type="InterPro" id="IPR005561">
    <property type="entry name" value="ANTAR"/>
</dbReference>
<dbReference type="InterPro" id="IPR011006">
    <property type="entry name" value="CheY-like_superfamily"/>
</dbReference>
<accession>A0A9D1JTB8</accession>
<name>A0A9D1JTB8_9FIRM</name>
<reference evidence="6" key="1">
    <citation type="submission" date="2020-10" db="EMBL/GenBank/DDBJ databases">
        <authorList>
            <person name="Gilroy R."/>
        </authorList>
    </citation>
    <scope>NUCLEOTIDE SEQUENCE</scope>
    <source>
        <strain evidence="6">ChiBcec16-1751</strain>
    </source>
</reference>
<sequence length="194" mass="21699">MAESTLRVVIADDEPITRMDLKELLEDKGYQVVGEAGDGFDAIEVCKSLKPDLVLMDIKMPLLDGLSAARIMNEERCGATIVLLTAYSEREFIDSAKEIGVSGYLVKPIDEKSIIPSIELAVARSREIRALQNDIAKVEKRLESRTMIEKAKGKIMARDGMTEQEAYDFIRKLSQTKNLSMLRVSEIILQSMES</sequence>
<dbReference type="SMART" id="SM01012">
    <property type="entry name" value="ANTAR"/>
    <property type="match status" value="1"/>
</dbReference>
<protein>
    <recommendedName>
        <fullName evidence="1">Stage 0 sporulation protein A homolog</fullName>
    </recommendedName>
</protein>
<evidence type="ECO:0000256" key="2">
    <source>
        <dbReference type="ARBA" id="ARBA00024867"/>
    </source>
</evidence>
<dbReference type="InterPro" id="IPR036388">
    <property type="entry name" value="WH-like_DNA-bd_sf"/>
</dbReference>
<dbReference type="SMART" id="SM00448">
    <property type="entry name" value="REC"/>
    <property type="match status" value="1"/>
</dbReference>
<feature type="modified residue" description="4-aspartylphosphate" evidence="3">
    <location>
        <position position="57"/>
    </location>
</feature>
<dbReference type="PROSITE" id="PS50921">
    <property type="entry name" value="ANTAR"/>
    <property type="match status" value="1"/>
</dbReference>
<proteinExistence type="predicted"/>
<dbReference type="EMBL" id="DVJJ01000093">
    <property type="protein sequence ID" value="HIS64972.1"/>
    <property type="molecule type" value="Genomic_DNA"/>
</dbReference>
<dbReference type="InterPro" id="IPR008327">
    <property type="entry name" value="Sig_transdc_resp-reg_antiterm"/>
</dbReference>
<dbReference type="PANTHER" id="PTHR43367">
    <property type="match status" value="1"/>
</dbReference>
<organism evidence="6 7">
    <name type="scientific">Candidatus Avoscillospira avistercoris</name>
    <dbReference type="NCBI Taxonomy" id="2840707"/>
    <lineage>
        <taxon>Bacteria</taxon>
        <taxon>Bacillati</taxon>
        <taxon>Bacillota</taxon>
        <taxon>Clostridia</taxon>
        <taxon>Eubacteriales</taxon>
        <taxon>Oscillospiraceae</taxon>
        <taxon>Oscillospiraceae incertae sedis</taxon>
        <taxon>Candidatus Avoscillospira</taxon>
    </lineage>
</organism>
<dbReference type="PROSITE" id="PS50110">
    <property type="entry name" value="RESPONSE_REGULATORY"/>
    <property type="match status" value="1"/>
</dbReference>
<dbReference type="PANTHER" id="PTHR43367:SF1">
    <property type="entry name" value="TWO-COMPONENT RESPONSE REGULATOR-LIKE APRR6-RELATED"/>
    <property type="match status" value="1"/>
</dbReference>
<comment type="function">
    <text evidence="2">May play the central regulatory role in sporulation. It may be an element of the effector pathway responsible for the activation of sporulation genes in response to nutritional stress. Spo0A may act in concert with spo0H (a sigma factor) to control the expression of some genes that are critical to the sporulation process.</text>
</comment>
<dbReference type="InterPro" id="IPR001789">
    <property type="entry name" value="Sig_transdc_resp-reg_receiver"/>
</dbReference>
<evidence type="ECO:0000313" key="7">
    <source>
        <dbReference type="Proteomes" id="UP000886741"/>
    </source>
</evidence>
<feature type="domain" description="ANTAR" evidence="5">
    <location>
        <begin position="128"/>
        <end position="189"/>
    </location>
</feature>
<evidence type="ECO:0000259" key="4">
    <source>
        <dbReference type="PROSITE" id="PS50110"/>
    </source>
</evidence>
<keyword evidence="3" id="KW-0597">Phosphoprotein</keyword>
<dbReference type="Gene3D" id="3.40.50.2300">
    <property type="match status" value="1"/>
</dbReference>
<reference evidence="6" key="2">
    <citation type="journal article" date="2021" name="PeerJ">
        <title>Extensive microbial diversity within the chicken gut microbiome revealed by metagenomics and culture.</title>
        <authorList>
            <person name="Gilroy R."/>
            <person name="Ravi A."/>
            <person name="Getino M."/>
            <person name="Pursley I."/>
            <person name="Horton D.L."/>
            <person name="Alikhan N.F."/>
            <person name="Baker D."/>
            <person name="Gharbi K."/>
            <person name="Hall N."/>
            <person name="Watson M."/>
            <person name="Adriaenssens E.M."/>
            <person name="Foster-Nyarko E."/>
            <person name="Jarju S."/>
            <person name="Secka A."/>
            <person name="Antonio M."/>
            <person name="Oren A."/>
            <person name="Chaudhuri R.R."/>
            <person name="La Ragione R."/>
            <person name="Hildebrand F."/>
            <person name="Pallen M.J."/>
        </authorList>
    </citation>
    <scope>NUCLEOTIDE SEQUENCE</scope>
    <source>
        <strain evidence="6">ChiBcec16-1751</strain>
    </source>
</reference>
<dbReference type="GO" id="GO:0003723">
    <property type="term" value="F:RNA binding"/>
    <property type="evidence" value="ECO:0007669"/>
    <property type="project" value="InterPro"/>
</dbReference>
<comment type="caution">
    <text evidence="6">The sequence shown here is derived from an EMBL/GenBank/DDBJ whole genome shotgun (WGS) entry which is preliminary data.</text>
</comment>
<dbReference type="PIRSF" id="PIRSF036382">
    <property type="entry name" value="RR_antiterm"/>
    <property type="match status" value="1"/>
</dbReference>
<dbReference type="AlphaFoldDB" id="A0A9D1JTB8"/>
<dbReference type="Pfam" id="PF03861">
    <property type="entry name" value="ANTAR"/>
    <property type="match status" value="1"/>
</dbReference>
<gene>
    <name evidence="6" type="ORF">IAA83_06340</name>
</gene>
<dbReference type="SUPFAM" id="SSF52172">
    <property type="entry name" value="CheY-like"/>
    <property type="match status" value="1"/>
</dbReference>
<evidence type="ECO:0000256" key="3">
    <source>
        <dbReference type="PROSITE-ProRule" id="PRU00169"/>
    </source>
</evidence>
<dbReference type="GO" id="GO:0000160">
    <property type="term" value="P:phosphorelay signal transduction system"/>
    <property type="evidence" value="ECO:0007669"/>
    <property type="project" value="InterPro"/>
</dbReference>
<dbReference type="Pfam" id="PF00072">
    <property type="entry name" value="Response_reg"/>
    <property type="match status" value="1"/>
</dbReference>
<evidence type="ECO:0000256" key="1">
    <source>
        <dbReference type="ARBA" id="ARBA00018672"/>
    </source>
</evidence>
<evidence type="ECO:0000313" key="6">
    <source>
        <dbReference type="EMBL" id="HIS64972.1"/>
    </source>
</evidence>
<evidence type="ECO:0000259" key="5">
    <source>
        <dbReference type="PROSITE" id="PS50921"/>
    </source>
</evidence>
<feature type="domain" description="Response regulatory" evidence="4">
    <location>
        <begin position="7"/>
        <end position="122"/>
    </location>
</feature>
<dbReference type="Gene3D" id="1.10.10.10">
    <property type="entry name" value="Winged helix-like DNA-binding domain superfamily/Winged helix DNA-binding domain"/>
    <property type="match status" value="1"/>
</dbReference>
<dbReference type="Proteomes" id="UP000886741">
    <property type="component" value="Unassembled WGS sequence"/>
</dbReference>